<sequence length="75" mass="8577">MTKSVLFKIHLNQNVRICYKTAKKTRHFSSGHWPEMVPEKEGGGRGVRSNCPVHLKSRKKCWKSAARVLDLITVT</sequence>
<protein>
    <submittedName>
        <fullName evidence="1">Uncharacterized protein</fullName>
    </submittedName>
</protein>
<name>A0AAV4TW31_CAEEX</name>
<proteinExistence type="predicted"/>
<dbReference type="EMBL" id="BPLR01011714">
    <property type="protein sequence ID" value="GIY48438.1"/>
    <property type="molecule type" value="Genomic_DNA"/>
</dbReference>
<gene>
    <name evidence="1" type="ORF">CEXT_259901</name>
</gene>
<organism evidence="1 2">
    <name type="scientific">Caerostris extrusa</name>
    <name type="common">Bark spider</name>
    <name type="synonym">Caerostris bankana</name>
    <dbReference type="NCBI Taxonomy" id="172846"/>
    <lineage>
        <taxon>Eukaryota</taxon>
        <taxon>Metazoa</taxon>
        <taxon>Ecdysozoa</taxon>
        <taxon>Arthropoda</taxon>
        <taxon>Chelicerata</taxon>
        <taxon>Arachnida</taxon>
        <taxon>Araneae</taxon>
        <taxon>Araneomorphae</taxon>
        <taxon>Entelegynae</taxon>
        <taxon>Araneoidea</taxon>
        <taxon>Araneidae</taxon>
        <taxon>Caerostris</taxon>
    </lineage>
</organism>
<comment type="caution">
    <text evidence="1">The sequence shown here is derived from an EMBL/GenBank/DDBJ whole genome shotgun (WGS) entry which is preliminary data.</text>
</comment>
<reference evidence="1 2" key="1">
    <citation type="submission" date="2021-06" db="EMBL/GenBank/DDBJ databases">
        <title>Caerostris extrusa draft genome.</title>
        <authorList>
            <person name="Kono N."/>
            <person name="Arakawa K."/>
        </authorList>
    </citation>
    <scope>NUCLEOTIDE SEQUENCE [LARGE SCALE GENOMIC DNA]</scope>
</reference>
<accession>A0AAV4TW31</accession>
<dbReference type="Proteomes" id="UP001054945">
    <property type="component" value="Unassembled WGS sequence"/>
</dbReference>
<dbReference type="AlphaFoldDB" id="A0AAV4TW31"/>
<keyword evidence="2" id="KW-1185">Reference proteome</keyword>
<evidence type="ECO:0000313" key="1">
    <source>
        <dbReference type="EMBL" id="GIY48438.1"/>
    </source>
</evidence>
<evidence type="ECO:0000313" key="2">
    <source>
        <dbReference type="Proteomes" id="UP001054945"/>
    </source>
</evidence>